<evidence type="ECO:0000313" key="2">
    <source>
        <dbReference type="Proteomes" id="UP001348265"/>
    </source>
</evidence>
<evidence type="ECO:0000313" key="1">
    <source>
        <dbReference type="EMBL" id="MEF3117561.1"/>
    </source>
</evidence>
<proteinExistence type="predicted"/>
<dbReference type="Proteomes" id="UP001348265">
    <property type="component" value="Unassembled WGS sequence"/>
</dbReference>
<accession>A0ABU7X214</accession>
<comment type="caution">
    <text evidence="1">The sequence shown here is derived from an EMBL/GenBank/DDBJ whole genome shotgun (WGS) entry which is preliminary data.</text>
</comment>
<organism evidence="1 2">
    <name type="scientific">Streptomyces chrestomyceticus</name>
    <dbReference type="NCBI Taxonomy" id="68185"/>
    <lineage>
        <taxon>Bacteria</taxon>
        <taxon>Bacillati</taxon>
        <taxon>Actinomycetota</taxon>
        <taxon>Actinomycetes</taxon>
        <taxon>Kitasatosporales</taxon>
        <taxon>Streptomycetaceae</taxon>
        <taxon>Streptomyces</taxon>
    </lineage>
</organism>
<dbReference type="EMBL" id="JAVFKM010000020">
    <property type="protein sequence ID" value="MEF3117561.1"/>
    <property type="molecule type" value="Genomic_DNA"/>
</dbReference>
<reference evidence="1 2" key="1">
    <citation type="submission" date="2023-08" db="EMBL/GenBank/DDBJ databases">
        <authorList>
            <person name="Sharma P."/>
            <person name="Verma V."/>
            <person name="Mohan M.K."/>
            <person name="Dubey A.K."/>
        </authorList>
    </citation>
    <scope>NUCLEOTIDE SEQUENCE [LARGE SCALE GENOMIC DNA]</scope>
    <source>
        <strain evidence="1 2">ADP4</strain>
    </source>
</reference>
<keyword evidence="2" id="KW-1185">Reference proteome</keyword>
<dbReference type="RefSeq" id="WP_331788935.1">
    <property type="nucleotide sequence ID" value="NZ_JAVFKM010000020.1"/>
</dbReference>
<protein>
    <submittedName>
        <fullName evidence="1">Uncharacterized protein</fullName>
    </submittedName>
</protein>
<gene>
    <name evidence="1" type="ORF">RB636_30760</name>
</gene>
<name>A0ABU7X214_9ACTN</name>
<sequence>MARIVFDPDEADSMRRAARDAFPQDPALAYALLQLADEGVDLESCRTWDDIRAERGLPPHDDAAHHVA</sequence>